<evidence type="ECO:0000313" key="2">
    <source>
        <dbReference type="Proteomes" id="UP000327044"/>
    </source>
</evidence>
<dbReference type="EMBL" id="VVIM01000009">
    <property type="protein sequence ID" value="KAB0793648.1"/>
    <property type="molecule type" value="Genomic_DNA"/>
</dbReference>
<accession>A0A5N4A8R9</accession>
<reference evidence="1 2" key="1">
    <citation type="journal article" date="2018" name="Elife">
        <title>Firefly genomes illuminate parallel origins of bioluminescence in beetles.</title>
        <authorList>
            <person name="Fallon T.R."/>
            <person name="Lower S.E."/>
            <person name="Chang C.H."/>
            <person name="Bessho-Uehara M."/>
            <person name="Martin G.J."/>
            <person name="Bewick A.J."/>
            <person name="Behringer M."/>
            <person name="Debat H.J."/>
            <person name="Wong I."/>
            <person name="Day J.C."/>
            <person name="Suvorov A."/>
            <person name="Silva C.J."/>
            <person name="Stanger-Hall K.F."/>
            <person name="Hall D.W."/>
            <person name="Schmitz R.J."/>
            <person name="Nelson D.R."/>
            <person name="Lewis S.M."/>
            <person name="Shigenobu S."/>
            <person name="Bybee S.M."/>
            <person name="Larracuente A.M."/>
            <person name="Oba Y."/>
            <person name="Weng J.K."/>
        </authorList>
    </citation>
    <scope>NUCLEOTIDE SEQUENCE [LARGE SCALE GENOMIC DNA]</scope>
    <source>
        <strain evidence="1">1611_PpyrPB1</strain>
        <tissue evidence="1">Whole body</tissue>
    </source>
</reference>
<comment type="caution">
    <text evidence="1">The sequence shown here is derived from an EMBL/GenBank/DDBJ whole genome shotgun (WGS) entry which is preliminary data.</text>
</comment>
<dbReference type="Proteomes" id="UP000327044">
    <property type="component" value="Unassembled WGS sequence"/>
</dbReference>
<gene>
    <name evidence="1" type="ORF">PPYR_13268</name>
</gene>
<protein>
    <submittedName>
        <fullName evidence="1">Uncharacterized protein</fullName>
    </submittedName>
</protein>
<dbReference type="OrthoDB" id="6784864at2759"/>
<keyword evidence="2" id="KW-1185">Reference proteome</keyword>
<dbReference type="InParanoid" id="A0A5N4A8R9"/>
<proteinExistence type="predicted"/>
<evidence type="ECO:0000313" key="1">
    <source>
        <dbReference type="EMBL" id="KAB0793648.1"/>
    </source>
</evidence>
<dbReference type="AlphaFoldDB" id="A0A5N4A8R9"/>
<name>A0A5N4A8R9_PHOPY</name>
<sequence>MGAKLCKRGSYDFEKHLKSSNKLERRAISFISLTASEIYGDIVQDYYSVPQLHGELKEVHPAPPVTKRIKLFRHGRVTSESTSIKESGPQFRTVQDPRPSCHTISSDNDIFYDAVEYYDTISFTTEFDNAALATLVENTSDPVKHRNSSQSIVERELESSLEEDRLHCEDSIPKKIFHSTPDILIHSLEAVEQHNYEEIRIIQTSVTVRRSDSEEIVHVAEKVKNGTSNNASEDELLTRVVPEVEKAKDLEGVTEYKSEPLNDLQSRFTEYVTSKPDICDHSSFTTESQMENLTTKIEERSEWIDENNIVLRLKMIAQEVARLKTEIDGEIDYVNYYQNLMKVMMDVNAIKNEEFDEEVFSLQNETLAEIRACLEALKLKKEHR</sequence>
<organism evidence="1 2">
    <name type="scientific">Photinus pyralis</name>
    <name type="common">Common eastern firefly</name>
    <name type="synonym">Lampyris pyralis</name>
    <dbReference type="NCBI Taxonomy" id="7054"/>
    <lineage>
        <taxon>Eukaryota</taxon>
        <taxon>Metazoa</taxon>
        <taxon>Ecdysozoa</taxon>
        <taxon>Arthropoda</taxon>
        <taxon>Hexapoda</taxon>
        <taxon>Insecta</taxon>
        <taxon>Pterygota</taxon>
        <taxon>Neoptera</taxon>
        <taxon>Endopterygota</taxon>
        <taxon>Coleoptera</taxon>
        <taxon>Polyphaga</taxon>
        <taxon>Elateriformia</taxon>
        <taxon>Elateroidea</taxon>
        <taxon>Lampyridae</taxon>
        <taxon>Lampyrinae</taxon>
        <taxon>Photinus</taxon>
    </lineage>
</organism>